<comment type="caution">
    <text evidence="2">The sequence shown here is derived from an EMBL/GenBank/DDBJ whole genome shotgun (WGS) entry which is preliminary data.</text>
</comment>
<evidence type="ECO:0000259" key="1">
    <source>
        <dbReference type="Pfam" id="PF13785"/>
    </source>
</evidence>
<reference evidence="2 3" key="1">
    <citation type="submission" date="2019-02" db="EMBL/GenBank/DDBJ databases">
        <title>Jishengella sp. nov., isolated from a root of Zingiber montanum.</title>
        <authorList>
            <person name="Kuncharoen N."/>
            <person name="Kudo T."/>
            <person name="Masahiro Y."/>
            <person name="Ohkuma M."/>
            <person name="Tanasupawat S."/>
        </authorList>
    </citation>
    <scope>NUCLEOTIDE SEQUENCE [LARGE SCALE GENOMIC DNA]</scope>
    <source>
        <strain evidence="2 3">PLAI 1-1</strain>
    </source>
</reference>
<evidence type="ECO:0000313" key="2">
    <source>
        <dbReference type="EMBL" id="TCB93472.1"/>
    </source>
</evidence>
<gene>
    <name evidence="2" type="ORF">E0H26_22165</name>
</gene>
<proteinExistence type="predicted"/>
<accession>A0A4R0GBR2</accession>
<dbReference type="Proteomes" id="UP000292274">
    <property type="component" value="Unassembled WGS sequence"/>
</dbReference>
<keyword evidence="3" id="KW-1185">Reference proteome</keyword>
<sequence>MGTCLGRLTSGGDQVGKAWVYLVTALGSALSATFWRRWFRRPPRTLGPPHNPPRGERSDPRRIEVGDIVEIGDVAYPVRGSVRLVEGEWTWAEHLLDDPDGRRRLSVAENPEFELVLWRPEAGGAGTAGAPVVEFAGRRYGWRESGQARYTATGATGLAPSGVMRYHDYRAAGGARLTFEAYGEAGWHVARGERLDRADVIVHPQSR</sequence>
<dbReference type="AlphaFoldDB" id="A0A4R0GBR2"/>
<name>A0A4R0GBR2_9ACTN</name>
<dbReference type="OrthoDB" id="3775810at2"/>
<dbReference type="EMBL" id="SJJR01000018">
    <property type="protein sequence ID" value="TCB93472.1"/>
    <property type="molecule type" value="Genomic_DNA"/>
</dbReference>
<protein>
    <submittedName>
        <fullName evidence="2">DUF4178 domain-containing protein</fullName>
    </submittedName>
</protein>
<dbReference type="Pfam" id="PF13785">
    <property type="entry name" value="DUF4178"/>
    <property type="match status" value="1"/>
</dbReference>
<dbReference type="InterPro" id="IPR025235">
    <property type="entry name" value="DUF4178"/>
</dbReference>
<feature type="domain" description="DUF4178" evidence="1">
    <location>
        <begin position="65"/>
        <end position="196"/>
    </location>
</feature>
<organism evidence="2 3">
    <name type="scientific">Micromonospora zingiberis</name>
    <dbReference type="NCBI Taxonomy" id="2053011"/>
    <lineage>
        <taxon>Bacteria</taxon>
        <taxon>Bacillati</taxon>
        <taxon>Actinomycetota</taxon>
        <taxon>Actinomycetes</taxon>
        <taxon>Micromonosporales</taxon>
        <taxon>Micromonosporaceae</taxon>
        <taxon>Micromonospora</taxon>
    </lineage>
</organism>
<evidence type="ECO:0000313" key="3">
    <source>
        <dbReference type="Proteomes" id="UP000292274"/>
    </source>
</evidence>